<accession>A0A0C2H176</accession>
<feature type="region of interest" description="Disordered" evidence="1">
    <location>
        <begin position="266"/>
        <end position="320"/>
    </location>
</feature>
<name>A0A0C2H176_9BILA</name>
<reference evidence="2 3" key="1">
    <citation type="submission" date="2013-12" db="EMBL/GenBank/DDBJ databases">
        <title>Draft genome of the parsitic nematode Ancylostoma duodenale.</title>
        <authorList>
            <person name="Mitreva M."/>
        </authorList>
    </citation>
    <scope>NUCLEOTIDE SEQUENCE [LARGE SCALE GENOMIC DNA]</scope>
    <source>
        <strain evidence="2 3">Zhejiang</strain>
    </source>
</reference>
<evidence type="ECO:0000313" key="3">
    <source>
        <dbReference type="Proteomes" id="UP000054047"/>
    </source>
</evidence>
<feature type="region of interest" description="Disordered" evidence="1">
    <location>
        <begin position="334"/>
        <end position="371"/>
    </location>
</feature>
<evidence type="ECO:0000313" key="2">
    <source>
        <dbReference type="EMBL" id="KIH67500.1"/>
    </source>
</evidence>
<dbReference type="Proteomes" id="UP000054047">
    <property type="component" value="Unassembled WGS sequence"/>
</dbReference>
<organism evidence="2 3">
    <name type="scientific">Ancylostoma duodenale</name>
    <dbReference type="NCBI Taxonomy" id="51022"/>
    <lineage>
        <taxon>Eukaryota</taxon>
        <taxon>Metazoa</taxon>
        <taxon>Ecdysozoa</taxon>
        <taxon>Nematoda</taxon>
        <taxon>Chromadorea</taxon>
        <taxon>Rhabditida</taxon>
        <taxon>Rhabditina</taxon>
        <taxon>Rhabditomorpha</taxon>
        <taxon>Strongyloidea</taxon>
        <taxon>Ancylostomatidae</taxon>
        <taxon>Ancylostomatinae</taxon>
        <taxon>Ancylostoma</taxon>
    </lineage>
</organism>
<feature type="compositionally biased region" description="Polar residues" evidence="1">
    <location>
        <begin position="308"/>
        <end position="320"/>
    </location>
</feature>
<dbReference type="OrthoDB" id="5838695at2759"/>
<dbReference type="EMBL" id="KN726670">
    <property type="protein sequence ID" value="KIH67500.1"/>
    <property type="molecule type" value="Genomic_DNA"/>
</dbReference>
<evidence type="ECO:0000256" key="1">
    <source>
        <dbReference type="SAM" id="MobiDB-lite"/>
    </source>
</evidence>
<proteinExistence type="predicted"/>
<gene>
    <name evidence="2" type="ORF">ANCDUO_02166</name>
</gene>
<keyword evidence="3" id="KW-1185">Reference proteome</keyword>
<sequence length="521" mass="59270">MPEEGVFTENGYLFHHETPVPLSDAHKQRLLEYGIILAFRELFTPEEDQRIRKNWRAFAREHELIYEDARYYAGFAQELEPDVARDPSILAKNWLNRERYRMFFEAVLTKSSLSHAKVAELLQSSPEELKNILRAFNWTTLIPSFPPLTAKELKRAWRILIKELRTCFFTHLETLDEYQAWNVAVDEVMPCVRFSLRALIYYVKSLRKCIDKNATIRSWHYIGLFSKHSNNEELRNAVVDPHRIRQSLFEDPENCLYGPSPSSRQLYPLHHGSDEEASCSISTPPSAQVYPVQENTDDPPRKRRRHSAVSNSSSQETEQVFTALDTPNVATAEEKLPWHPDEPEDGSARTVLPEPDSGASEETTQGSSYDIFGDVVDETILAGNIMSAERSSFDRSSPEQPIPSYHSPSLEQPTLNRQPSGSAGQSPEPSQKQNALAWDEEEDGFSNLKISIPSRTAALKTPEPADDNDVIIPKEGWMQFLTDSGHDGQILYPAKLEQKSLLLFDAFPSLLQRDLLGIPSE</sequence>
<feature type="compositionally biased region" description="Polar residues" evidence="1">
    <location>
        <begin position="406"/>
        <end position="434"/>
    </location>
</feature>
<dbReference type="AlphaFoldDB" id="A0A0C2H176"/>
<protein>
    <submittedName>
        <fullName evidence="2">Uncharacterized protein</fullName>
    </submittedName>
</protein>
<feature type="region of interest" description="Disordered" evidence="1">
    <location>
        <begin position="389"/>
        <end position="440"/>
    </location>
</feature>